<proteinExistence type="predicted"/>
<dbReference type="EMBL" id="JAPQKH010000007">
    <property type="protein sequence ID" value="KAJ5087369.1"/>
    <property type="molecule type" value="Genomic_DNA"/>
</dbReference>
<keyword evidence="1" id="KW-0732">Signal</keyword>
<keyword evidence="3" id="KW-1185">Reference proteome</keyword>
<evidence type="ECO:0000313" key="2">
    <source>
        <dbReference type="EMBL" id="KAJ5087369.1"/>
    </source>
</evidence>
<feature type="chain" id="PRO_5040880756" evidence="1">
    <location>
        <begin position="17"/>
        <end position="204"/>
    </location>
</feature>
<organism evidence="2 3">
    <name type="scientific">Penicillium angulare</name>
    <dbReference type="NCBI Taxonomy" id="116970"/>
    <lineage>
        <taxon>Eukaryota</taxon>
        <taxon>Fungi</taxon>
        <taxon>Dikarya</taxon>
        <taxon>Ascomycota</taxon>
        <taxon>Pezizomycotina</taxon>
        <taxon>Eurotiomycetes</taxon>
        <taxon>Eurotiomycetidae</taxon>
        <taxon>Eurotiales</taxon>
        <taxon>Aspergillaceae</taxon>
        <taxon>Penicillium</taxon>
    </lineage>
</organism>
<sequence length="204" mass="23814">MTSSVALWMPLLSLLAQRQKDLIDLNAKFPVQPRERPYPISTRTSKSWNWRYRLLVVYGLIGDEESTETLRKEITLELEDDARLVLPCDLPPLKDPKPRAGNNILQRILPMAQKEFDLARGQKDNFARLSGFEDDFFRTQDRARSLNMMLATHEGRIPDKWNTWVSSAELKKHFKIIDSLEYSEINECKKHKICPCQLPATMRR</sequence>
<evidence type="ECO:0000313" key="3">
    <source>
        <dbReference type="Proteomes" id="UP001149165"/>
    </source>
</evidence>
<evidence type="ECO:0000256" key="1">
    <source>
        <dbReference type="SAM" id="SignalP"/>
    </source>
</evidence>
<accession>A0A9W9ET41</accession>
<name>A0A9W9ET41_9EURO</name>
<reference evidence="2" key="1">
    <citation type="submission" date="2022-11" db="EMBL/GenBank/DDBJ databases">
        <authorList>
            <person name="Petersen C."/>
        </authorList>
    </citation>
    <scope>NUCLEOTIDE SEQUENCE</scope>
    <source>
        <strain evidence="2">IBT 30069</strain>
    </source>
</reference>
<comment type="caution">
    <text evidence="2">The sequence shown here is derived from an EMBL/GenBank/DDBJ whole genome shotgun (WGS) entry which is preliminary data.</text>
</comment>
<feature type="signal peptide" evidence="1">
    <location>
        <begin position="1"/>
        <end position="16"/>
    </location>
</feature>
<gene>
    <name evidence="2" type="ORF">N7456_010985</name>
</gene>
<dbReference type="AlphaFoldDB" id="A0A9W9ET41"/>
<dbReference type="Proteomes" id="UP001149165">
    <property type="component" value="Unassembled WGS sequence"/>
</dbReference>
<reference evidence="2" key="2">
    <citation type="journal article" date="2023" name="IMA Fungus">
        <title>Comparative genomic study of the Penicillium genus elucidates a diverse pangenome and 15 lateral gene transfer events.</title>
        <authorList>
            <person name="Petersen C."/>
            <person name="Sorensen T."/>
            <person name="Nielsen M.R."/>
            <person name="Sondergaard T.E."/>
            <person name="Sorensen J.L."/>
            <person name="Fitzpatrick D.A."/>
            <person name="Frisvad J.C."/>
            <person name="Nielsen K.L."/>
        </authorList>
    </citation>
    <scope>NUCLEOTIDE SEQUENCE</scope>
    <source>
        <strain evidence="2">IBT 30069</strain>
    </source>
</reference>
<protein>
    <submittedName>
        <fullName evidence="2">Uncharacterized protein</fullName>
    </submittedName>
</protein>